<dbReference type="SUPFAM" id="SSF56645">
    <property type="entry name" value="Acyl-CoA dehydrogenase NM domain-like"/>
    <property type="match status" value="1"/>
</dbReference>
<dbReference type="PANTHER" id="PTHR43884:SF20">
    <property type="entry name" value="ACYL-COA DEHYDROGENASE FADE28"/>
    <property type="match status" value="1"/>
</dbReference>
<dbReference type="Proteomes" id="UP000069705">
    <property type="component" value="Unassembled WGS sequence"/>
</dbReference>
<dbReference type="AlphaFoldDB" id="A0A100WPD1"/>
<dbReference type="GO" id="GO:0050660">
    <property type="term" value="F:flavin adenine dinucleotide binding"/>
    <property type="evidence" value="ECO:0007669"/>
    <property type="project" value="InterPro"/>
</dbReference>
<feature type="domain" description="Acyl-CoA dehydrogenase/oxidase C-terminal" evidence="6">
    <location>
        <begin position="212"/>
        <end position="328"/>
    </location>
</feature>
<dbReference type="GO" id="GO:0003995">
    <property type="term" value="F:acyl-CoA dehydrogenase activity"/>
    <property type="evidence" value="ECO:0007669"/>
    <property type="project" value="TreeGrafter"/>
</dbReference>
<dbReference type="InterPro" id="IPR009100">
    <property type="entry name" value="AcylCoA_DH/oxidase_NM_dom_sf"/>
</dbReference>
<keyword evidence="5" id="KW-0560">Oxidoreductase</keyword>
<dbReference type="Pfam" id="PF00441">
    <property type="entry name" value="Acyl-CoA_dh_1"/>
    <property type="match status" value="1"/>
</dbReference>
<comment type="similarity">
    <text evidence="2">Belongs to the acyl-CoA dehydrogenase family.</text>
</comment>
<evidence type="ECO:0000256" key="5">
    <source>
        <dbReference type="ARBA" id="ARBA00023002"/>
    </source>
</evidence>
<sequence length="347" mass="36668">MISQETAVNLLPGAEQLEIVSAAGEFLAERMPVERIRADRNAEMSVPEQLWREGAEMGLLTLGLDEEFGGSGRPFDDEVLLFIELGKRLAPGPFLACTLAARVAARSGDTALAEHIGSGRALVALAVLRGDGEVRPIKGTFDVFEPTGASYALVVARSGAAVIDIESLGELTPVDAADPGTRIATATVESAEPRHWLPTDDEWIWGRAMVLSAAFLSGLAAAAGASATEHAKTREQFGKPIGVHQAIKHACVDMEIAAEAAQAQAFFAAIALADGRADALWQVLSAVTVAGSAAVDNAAAGIQVFGGMGYTFENDMHLYLKRAHVFRHLFAEPTEVLAELLAQDRAQ</sequence>
<evidence type="ECO:0000256" key="4">
    <source>
        <dbReference type="ARBA" id="ARBA00022827"/>
    </source>
</evidence>
<comment type="cofactor">
    <cofactor evidence="1">
        <name>FAD</name>
        <dbReference type="ChEBI" id="CHEBI:57692"/>
    </cofactor>
</comment>
<dbReference type="InterPro" id="IPR013786">
    <property type="entry name" value="AcylCoA_DH/ox_N"/>
</dbReference>
<dbReference type="InterPro" id="IPR009075">
    <property type="entry name" value="AcylCo_DH/oxidase_C"/>
</dbReference>
<evidence type="ECO:0000256" key="3">
    <source>
        <dbReference type="ARBA" id="ARBA00022630"/>
    </source>
</evidence>
<evidence type="ECO:0000313" key="9">
    <source>
        <dbReference type="Proteomes" id="UP000069705"/>
    </source>
</evidence>
<reference evidence="8 9" key="1">
    <citation type="journal article" date="2016" name="Genome Announc.">
        <title>Draft Genome Sequences of Five Rapidly Growing Mycobacterium Species, M. thermoresistibile, M. fortuitum subsp. acetamidolyticum, M. canariasense, M. brisbanense, and M. novocastrense.</title>
        <authorList>
            <person name="Katahira K."/>
            <person name="Ogura Y."/>
            <person name="Gotoh Y."/>
            <person name="Hayashi T."/>
        </authorList>
    </citation>
    <scope>NUCLEOTIDE SEQUENCE [LARGE SCALE GENOMIC DNA]</scope>
    <source>
        <strain evidence="8 9">JCM6368</strain>
    </source>
</reference>
<dbReference type="PANTHER" id="PTHR43884">
    <property type="entry name" value="ACYL-COA DEHYDROGENASE"/>
    <property type="match status" value="1"/>
</dbReference>
<dbReference type="Pfam" id="PF02771">
    <property type="entry name" value="Acyl-CoA_dh_N"/>
    <property type="match status" value="1"/>
</dbReference>
<dbReference type="SUPFAM" id="SSF47203">
    <property type="entry name" value="Acyl-CoA dehydrogenase C-terminal domain-like"/>
    <property type="match status" value="1"/>
</dbReference>
<keyword evidence="3" id="KW-0285">Flavoprotein</keyword>
<dbReference type="Gene3D" id="1.20.140.10">
    <property type="entry name" value="Butyryl-CoA Dehydrogenase, subunit A, domain 3"/>
    <property type="match status" value="1"/>
</dbReference>
<organism evidence="8 9">
    <name type="scientific">Mycolicibacterium fortuitum subsp. acetamidolyticum</name>
    <dbReference type="NCBI Taxonomy" id="144550"/>
    <lineage>
        <taxon>Bacteria</taxon>
        <taxon>Bacillati</taxon>
        <taxon>Actinomycetota</taxon>
        <taxon>Actinomycetes</taxon>
        <taxon>Mycobacteriales</taxon>
        <taxon>Mycobacteriaceae</taxon>
        <taxon>Mycolicibacterium</taxon>
    </lineage>
</organism>
<dbReference type="InterPro" id="IPR037069">
    <property type="entry name" value="AcylCoA_DH/ox_N_sf"/>
</dbReference>
<name>A0A100WPD1_MYCFO</name>
<dbReference type="Gene3D" id="1.10.540.10">
    <property type="entry name" value="Acyl-CoA dehydrogenase/oxidase, N-terminal domain"/>
    <property type="match status" value="1"/>
</dbReference>
<reference evidence="9" key="2">
    <citation type="submission" date="2016-02" db="EMBL/GenBank/DDBJ databases">
        <title>Draft genome sequence of five rapidly growing Mycobacterium species.</title>
        <authorList>
            <person name="Katahira K."/>
            <person name="Gotou Y."/>
            <person name="Iida K."/>
            <person name="Ogura Y."/>
            <person name="Hayashi T."/>
        </authorList>
    </citation>
    <scope>NUCLEOTIDE SEQUENCE [LARGE SCALE GENOMIC DNA]</scope>
    <source>
        <strain evidence="9">JCM6368</strain>
    </source>
</reference>
<proteinExistence type="inferred from homology"/>
<evidence type="ECO:0000256" key="1">
    <source>
        <dbReference type="ARBA" id="ARBA00001974"/>
    </source>
</evidence>
<dbReference type="EMBL" id="BCSZ01000020">
    <property type="protein sequence ID" value="GAT01966.1"/>
    <property type="molecule type" value="Genomic_DNA"/>
</dbReference>
<protein>
    <submittedName>
        <fullName evidence="8">Acyl-CoA dehydrogenase</fullName>
    </submittedName>
</protein>
<gene>
    <name evidence="8" type="ORF">RMCFA_2078</name>
</gene>
<dbReference type="InterPro" id="IPR036250">
    <property type="entry name" value="AcylCo_DH-like_C"/>
</dbReference>
<comment type="caution">
    <text evidence="8">The sequence shown here is derived from an EMBL/GenBank/DDBJ whole genome shotgun (WGS) entry which is preliminary data.</text>
</comment>
<evidence type="ECO:0000313" key="8">
    <source>
        <dbReference type="EMBL" id="GAT01966.1"/>
    </source>
</evidence>
<accession>A0A100WPD1</accession>
<evidence type="ECO:0000259" key="6">
    <source>
        <dbReference type="Pfam" id="PF00441"/>
    </source>
</evidence>
<evidence type="ECO:0000259" key="7">
    <source>
        <dbReference type="Pfam" id="PF02771"/>
    </source>
</evidence>
<evidence type="ECO:0000256" key="2">
    <source>
        <dbReference type="ARBA" id="ARBA00009347"/>
    </source>
</evidence>
<keyword evidence="4" id="KW-0274">FAD</keyword>
<feature type="domain" description="Acyl-CoA dehydrogenase/oxidase N-terminal" evidence="7">
    <location>
        <begin position="14"/>
        <end position="109"/>
    </location>
</feature>